<dbReference type="Proteomes" id="UP000289323">
    <property type="component" value="Unassembled WGS sequence"/>
</dbReference>
<sequence>MFDSLAPRMPANSGKQHKHLGACPCPPPTPTPPLIVHCPEESPARFGTVQSACFSFFSSAKQPAIDNEHFVAENPERARDREKLTKHGKRMGVLDDAFEPKYTNKSP</sequence>
<dbReference type="EMBL" id="OUUZ01000016">
    <property type="protein sequence ID" value="SPQ26289.1"/>
    <property type="molecule type" value="Genomic_DNA"/>
</dbReference>
<feature type="region of interest" description="Disordered" evidence="1">
    <location>
        <begin position="1"/>
        <end position="24"/>
    </location>
</feature>
<feature type="region of interest" description="Disordered" evidence="1">
    <location>
        <begin position="77"/>
        <end position="107"/>
    </location>
</feature>
<protein>
    <submittedName>
        <fullName evidence="2">E22c3869-c3a6-460b-b157-8bea56a049b7</fullName>
    </submittedName>
</protein>
<evidence type="ECO:0000313" key="3">
    <source>
        <dbReference type="Proteomes" id="UP000289323"/>
    </source>
</evidence>
<organism evidence="2 3">
    <name type="scientific">Thermothielavioides terrestris</name>
    <dbReference type="NCBI Taxonomy" id="2587410"/>
    <lineage>
        <taxon>Eukaryota</taxon>
        <taxon>Fungi</taxon>
        <taxon>Dikarya</taxon>
        <taxon>Ascomycota</taxon>
        <taxon>Pezizomycotina</taxon>
        <taxon>Sordariomycetes</taxon>
        <taxon>Sordariomycetidae</taxon>
        <taxon>Sordariales</taxon>
        <taxon>Chaetomiaceae</taxon>
        <taxon>Thermothielavioides</taxon>
    </lineage>
</organism>
<gene>
    <name evidence="2" type="ORF">TT172_LOCUS8708</name>
</gene>
<accession>A0A3S4CB92</accession>
<proteinExistence type="predicted"/>
<dbReference type="AlphaFoldDB" id="A0A3S4CB92"/>
<evidence type="ECO:0000256" key="1">
    <source>
        <dbReference type="SAM" id="MobiDB-lite"/>
    </source>
</evidence>
<evidence type="ECO:0000313" key="2">
    <source>
        <dbReference type="EMBL" id="SPQ26289.1"/>
    </source>
</evidence>
<reference evidence="2 3" key="1">
    <citation type="submission" date="2018-04" db="EMBL/GenBank/DDBJ databases">
        <authorList>
            <person name="Huttner S."/>
            <person name="Dainat J."/>
        </authorList>
    </citation>
    <scope>NUCLEOTIDE SEQUENCE [LARGE SCALE GENOMIC DNA]</scope>
</reference>
<name>A0A3S4CB92_9PEZI</name>